<keyword evidence="2 7" id="KW-0328">Glycosyltransferase</keyword>
<keyword evidence="8" id="KW-1185">Reference proteome</keyword>
<name>A0A2P6RTI6_ROSCH</name>
<protein>
    <recommendedName>
        <fullName evidence="6">O-fucosyltransferase family protein</fullName>
    </recommendedName>
</protein>
<organism evidence="7 8">
    <name type="scientific">Rosa chinensis</name>
    <name type="common">China rose</name>
    <dbReference type="NCBI Taxonomy" id="74649"/>
    <lineage>
        <taxon>Eukaryota</taxon>
        <taxon>Viridiplantae</taxon>
        <taxon>Streptophyta</taxon>
        <taxon>Embryophyta</taxon>
        <taxon>Tracheophyta</taxon>
        <taxon>Spermatophyta</taxon>
        <taxon>Magnoliopsida</taxon>
        <taxon>eudicotyledons</taxon>
        <taxon>Gunneridae</taxon>
        <taxon>Pentapetalae</taxon>
        <taxon>rosids</taxon>
        <taxon>fabids</taxon>
        <taxon>Rosales</taxon>
        <taxon>Rosaceae</taxon>
        <taxon>Rosoideae</taxon>
        <taxon>Rosoideae incertae sedis</taxon>
        <taxon>Rosa</taxon>
    </lineage>
</organism>
<evidence type="ECO:0000256" key="2">
    <source>
        <dbReference type="ARBA" id="ARBA00022676"/>
    </source>
</evidence>
<evidence type="ECO:0000313" key="7">
    <source>
        <dbReference type="EMBL" id="PRQ49739.1"/>
    </source>
</evidence>
<evidence type="ECO:0000256" key="5">
    <source>
        <dbReference type="ARBA" id="ARBA00023277"/>
    </source>
</evidence>
<dbReference type="InterPro" id="IPR019378">
    <property type="entry name" value="GDP-Fuc_O-FucTrfase"/>
</dbReference>
<keyword evidence="4" id="KW-0294">Fucose metabolism</keyword>
<reference evidence="7 8" key="1">
    <citation type="journal article" date="2018" name="Nat. Genet.">
        <title>The Rosa genome provides new insights in the design of modern roses.</title>
        <authorList>
            <person name="Bendahmane M."/>
        </authorList>
    </citation>
    <scope>NUCLEOTIDE SEQUENCE [LARGE SCALE GENOMIC DNA]</scope>
    <source>
        <strain evidence="8">cv. Old Blush</strain>
    </source>
</reference>
<dbReference type="STRING" id="74649.A0A2P6RTI6"/>
<evidence type="ECO:0000256" key="3">
    <source>
        <dbReference type="ARBA" id="ARBA00022679"/>
    </source>
</evidence>
<evidence type="ECO:0000256" key="6">
    <source>
        <dbReference type="ARBA" id="ARBA00030350"/>
    </source>
</evidence>
<dbReference type="PANTHER" id="PTHR31933:SF1">
    <property type="entry name" value="PROTEIN PECTIC ARABINOGALACTAN SYNTHESIS-RELATED"/>
    <property type="match status" value="1"/>
</dbReference>
<evidence type="ECO:0000256" key="4">
    <source>
        <dbReference type="ARBA" id="ARBA00023253"/>
    </source>
</evidence>
<evidence type="ECO:0000313" key="8">
    <source>
        <dbReference type="Proteomes" id="UP000238479"/>
    </source>
</evidence>
<dbReference type="InterPro" id="IPR052272">
    <property type="entry name" value="GT106_glycosyltransferase"/>
</dbReference>
<comment type="caution">
    <text evidence="7">The sequence shown here is derived from an EMBL/GenBank/DDBJ whole genome shotgun (WGS) entry which is preliminary data.</text>
</comment>
<dbReference type="Gramene" id="PRQ49739">
    <property type="protein sequence ID" value="PRQ49739"/>
    <property type="gene ID" value="RchiOBHm_Chr2g0125271"/>
</dbReference>
<dbReference type="AlphaFoldDB" id="A0A2P6RTI6"/>
<dbReference type="GO" id="GO:0016757">
    <property type="term" value="F:glycosyltransferase activity"/>
    <property type="evidence" value="ECO:0007669"/>
    <property type="project" value="UniProtKB-KW"/>
</dbReference>
<evidence type="ECO:0000256" key="1">
    <source>
        <dbReference type="ARBA" id="ARBA00007737"/>
    </source>
</evidence>
<dbReference type="Pfam" id="PF10250">
    <property type="entry name" value="O-FucT"/>
    <property type="match status" value="1"/>
</dbReference>
<dbReference type="GO" id="GO:0006004">
    <property type="term" value="P:fucose metabolic process"/>
    <property type="evidence" value="ECO:0007669"/>
    <property type="project" value="UniProtKB-KW"/>
</dbReference>
<comment type="similarity">
    <text evidence="1">Belongs to the glycosyltransferase GT106 family.</text>
</comment>
<accession>A0A2P6RTI6</accession>
<dbReference type="PANTHER" id="PTHR31933">
    <property type="entry name" value="O-FUCOSYLTRANSFERASE 2-RELATED"/>
    <property type="match status" value="1"/>
</dbReference>
<dbReference type="Proteomes" id="UP000238479">
    <property type="component" value="Chromosome 2"/>
</dbReference>
<keyword evidence="3 7" id="KW-0808">Transferase</keyword>
<proteinExistence type="inferred from homology"/>
<sequence length="84" mass="9626">MALKSFVNQLGYVNVPQEINRLRCGVNYHALKFLPEIEQMADLLASRMRNRTGSSNPYMVLHLRFENGMVDLSFCDFLGMLRSG</sequence>
<gene>
    <name evidence="7" type="ORF">RchiOBHm_Chr2g0125271</name>
</gene>
<keyword evidence="5" id="KW-0119">Carbohydrate metabolism</keyword>
<dbReference type="EMBL" id="PDCK01000040">
    <property type="protein sequence ID" value="PRQ49739.1"/>
    <property type="molecule type" value="Genomic_DNA"/>
</dbReference>